<dbReference type="Proteomes" id="UP000001646">
    <property type="component" value="Unplaced"/>
</dbReference>
<dbReference type="PROSITE" id="PS00028">
    <property type="entry name" value="ZINC_FINGER_C2H2_1"/>
    <property type="match status" value="7"/>
</dbReference>
<dbReference type="FunFam" id="3.30.160.60:FF:000100">
    <property type="entry name" value="Zinc finger 45-like"/>
    <property type="match status" value="1"/>
</dbReference>
<keyword evidence="4" id="KW-0862">Zinc</keyword>
<dbReference type="PANTHER" id="PTHR24393:SF151">
    <property type="entry name" value="C2H2-TYPE DOMAIN-CONTAINING PROTEIN"/>
    <property type="match status" value="1"/>
</dbReference>
<dbReference type="GeneID" id="100561790"/>
<dbReference type="GeneTree" id="ENSGT00940000167129"/>
<keyword evidence="3 6" id="KW-0863">Zinc-finger</keyword>
<feature type="domain" description="C2H2-type" evidence="7">
    <location>
        <begin position="289"/>
        <end position="316"/>
    </location>
</feature>
<dbReference type="FunFam" id="3.30.160.60:FF:000624">
    <property type="entry name" value="zinc finger protein 697"/>
    <property type="match status" value="1"/>
</dbReference>
<dbReference type="GO" id="GO:0008270">
    <property type="term" value="F:zinc ion binding"/>
    <property type="evidence" value="ECO:0007669"/>
    <property type="project" value="UniProtKB-KW"/>
</dbReference>
<evidence type="ECO:0000256" key="1">
    <source>
        <dbReference type="ARBA" id="ARBA00022723"/>
    </source>
</evidence>
<dbReference type="SMART" id="SM00355">
    <property type="entry name" value="ZnF_C2H2"/>
    <property type="match status" value="7"/>
</dbReference>
<protein>
    <recommendedName>
        <fullName evidence="7">C2H2-type domain-containing protein</fullName>
    </recommendedName>
</protein>
<evidence type="ECO:0000313" key="9">
    <source>
        <dbReference type="Proteomes" id="UP000001646"/>
    </source>
</evidence>
<keyword evidence="1" id="KW-0479">Metal-binding</keyword>
<dbReference type="Ensembl" id="ENSACAT00000038587.1">
    <property type="protein sequence ID" value="ENSACAP00000036777.1"/>
    <property type="gene ID" value="ENSACAG00000039833.1"/>
</dbReference>
<evidence type="ECO:0000256" key="6">
    <source>
        <dbReference type="PROSITE-ProRule" id="PRU00042"/>
    </source>
</evidence>
<evidence type="ECO:0000256" key="2">
    <source>
        <dbReference type="ARBA" id="ARBA00022737"/>
    </source>
</evidence>
<accession>A0A803TNI7</accession>
<evidence type="ECO:0000313" key="8">
    <source>
        <dbReference type="Ensembl" id="ENSACAP00000036777.1"/>
    </source>
</evidence>
<gene>
    <name evidence="8" type="primary">LOC100561790</name>
</gene>
<feature type="domain" description="C2H2-type" evidence="7">
    <location>
        <begin position="261"/>
        <end position="288"/>
    </location>
</feature>
<dbReference type="KEGG" id="acs:100561790"/>
<dbReference type="FunFam" id="3.30.160.60:FF:002343">
    <property type="entry name" value="Zinc finger protein 33A"/>
    <property type="match status" value="1"/>
</dbReference>
<dbReference type="InterPro" id="IPR036236">
    <property type="entry name" value="Znf_C2H2_sf"/>
</dbReference>
<dbReference type="AlphaFoldDB" id="A0A803TNI7"/>
<dbReference type="FunFam" id="3.30.160.60:FF:002281">
    <property type="match status" value="1"/>
</dbReference>
<evidence type="ECO:0000256" key="5">
    <source>
        <dbReference type="ARBA" id="ARBA00023242"/>
    </source>
</evidence>
<dbReference type="RefSeq" id="XP_003228794.3">
    <property type="nucleotide sequence ID" value="XM_003228746.4"/>
</dbReference>
<keyword evidence="9" id="KW-1185">Reference proteome</keyword>
<feature type="domain" description="C2H2-type" evidence="7">
    <location>
        <begin position="345"/>
        <end position="367"/>
    </location>
</feature>
<evidence type="ECO:0000256" key="3">
    <source>
        <dbReference type="ARBA" id="ARBA00022771"/>
    </source>
</evidence>
<feature type="domain" description="C2H2-type" evidence="7">
    <location>
        <begin position="161"/>
        <end position="188"/>
    </location>
</feature>
<dbReference type="InParanoid" id="A0A803TNI7"/>
<name>A0A803TNI7_ANOCA</name>
<reference evidence="8" key="1">
    <citation type="submission" date="2009-12" db="EMBL/GenBank/DDBJ databases">
        <title>The Genome Sequence of Anolis carolinensis (Green Anole Lizard).</title>
        <authorList>
            <consortium name="The Genome Sequencing Platform"/>
            <person name="Di Palma F."/>
            <person name="Alfoldi J."/>
            <person name="Heiman D."/>
            <person name="Young S."/>
            <person name="Grabherr M."/>
            <person name="Johnson J."/>
            <person name="Lander E.S."/>
            <person name="Lindblad-Toh K."/>
        </authorList>
    </citation>
    <scope>NUCLEOTIDE SEQUENCE [LARGE SCALE GENOMIC DNA]</scope>
    <source>
        <strain evidence="8">JBL SC #1</strain>
    </source>
</reference>
<keyword evidence="5" id="KW-0539">Nucleus</keyword>
<organism evidence="8 9">
    <name type="scientific">Anolis carolinensis</name>
    <name type="common">Green anole</name>
    <name type="synonym">American chameleon</name>
    <dbReference type="NCBI Taxonomy" id="28377"/>
    <lineage>
        <taxon>Eukaryota</taxon>
        <taxon>Metazoa</taxon>
        <taxon>Chordata</taxon>
        <taxon>Craniata</taxon>
        <taxon>Vertebrata</taxon>
        <taxon>Euteleostomi</taxon>
        <taxon>Lepidosauria</taxon>
        <taxon>Squamata</taxon>
        <taxon>Bifurcata</taxon>
        <taxon>Unidentata</taxon>
        <taxon>Episquamata</taxon>
        <taxon>Toxicofera</taxon>
        <taxon>Iguania</taxon>
        <taxon>Dactyloidae</taxon>
        <taxon>Anolis</taxon>
    </lineage>
</organism>
<evidence type="ECO:0000259" key="7">
    <source>
        <dbReference type="PROSITE" id="PS50157"/>
    </source>
</evidence>
<feature type="domain" description="C2H2-type" evidence="7">
    <location>
        <begin position="189"/>
        <end position="217"/>
    </location>
</feature>
<dbReference type="PROSITE" id="PS50157">
    <property type="entry name" value="ZINC_FINGER_C2H2_2"/>
    <property type="match status" value="7"/>
</dbReference>
<reference evidence="8" key="3">
    <citation type="submission" date="2025-09" db="UniProtKB">
        <authorList>
            <consortium name="Ensembl"/>
        </authorList>
    </citation>
    <scope>IDENTIFICATION</scope>
</reference>
<evidence type="ECO:0000256" key="4">
    <source>
        <dbReference type="ARBA" id="ARBA00022833"/>
    </source>
</evidence>
<dbReference type="Pfam" id="PF00096">
    <property type="entry name" value="zf-C2H2"/>
    <property type="match status" value="6"/>
</dbReference>
<dbReference type="SUPFAM" id="SSF57667">
    <property type="entry name" value="beta-beta-alpha zinc fingers"/>
    <property type="match status" value="4"/>
</dbReference>
<dbReference type="PANTHER" id="PTHR24393">
    <property type="entry name" value="ZINC FINGER PROTEIN"/>
    <property type="match status" value="1"/>
</dbReference>
<feature type="domain" description="C2H2-type" evidence="7">
    <location>
        <begin position="317"/>
        <end position="344"/>
    </location>
</feature>
<sequence length="372" mass="42825">MMEMQEDWEPTGWVDDIAILLLEKENSMLVSGSSNSLPPEPYAIGEEISSRDSLKISTYCQRWDLATPGVYVPSSTRFNFHYDGESMELQTFGHFNHPPGLKKEKEEEEDFIILVETCDSGNQPPQKGKTFLYHCKKCKKSFQDLSRLEEHMQLHVVGKTYGCSLCGKEFFRSANLRMHKLTHSAEKPHKCPLCKKGFIRPADVRRHLRCFHKMDHSSIILRNASVMNHWSGAQQNQGDREKPGQLVSAAKKPEEEVSKWYFCPICNKGFSTSSLLSKHKVIHREEKPYRCKECGKAFVQLIRLKRHCQTHTGERPFSCEDCGKTFTRLGSVKRHQRIHTGEKPYICSHCSLSFSELGTLKRHEKIHVIIQA</sequence>
<feature type="domain" description="C2H2-type" evidence="7">
    <location>
        <begin position="133"/>
        <end position="160"/>
    </location>
</feature>
<proteinExistence type="predicted"/>
<dbReference type="Gene3D" id="3.30.160.60">
    <property type="entry name" value="Classic Zinc Finger"/>
    <property type="match status" value="6"/>
</dbReference>
<dbReference type="InterPro" id="IPR013087">
    <property type="entry name" value="Znf_C2H2_type"/>
</dbReference>
<keyword evidence="2" id="KW-0677">Repeat</keyword>
<reference evidence="8" key="2">
    <citation type="submission" date="2025-08" db="UniProtKB">
        <authorList>
            <consortium name="Ensembl"/>
        </authorList>
    </citation>
    <scope>IDENTIFICATION</scope>
</reference>